<dbReference type="GO" id="GO:0005975">
    <property type="term" value="P:carbohydrate metabolic process"/>
    <property type="evidence" value="ECO:0007669"/>
    <property type="project" value="InterPro"/>
</dbReference>
<dbReference type="Pfam" id="PF04935">
    <property type="entry name" value="SURF6"/>
    <property type="match status" value="1"/>
</dbReference>
<accession>A0A8H3CYY1</accession>
<evidence type="ECO:0000313" key="8">
    <source>
        <dbReference type="Proteomes" id="UP000663853"/>
    </source>
</evidence>
<reference evidence="7" key="1">
    <citation type="submission" date="2021-01" db="EMBL/GenBank/DDBJ databases">
        <authorList>
            <person name="Kaushik A."/>
        </authorList>
    </citation>
    <scope>NUCLEOTIDE SEQUENCE</scope>
    <source>
        <strain evidence="7">AG6-10EEA</strain>
    </source>
</reference>
<gene>
    <name evidence="7" type="ORF">RDB_LOCUS114589</name>
</gene>
<feature type="compositionally biased region" description="Polar residues" evidence="4">
    <location>
        <begin position="133"/>
        <end position="146"/>
    </location>
</feature>
<comment type="similarity">
    <text evidence="1">Belongs to the glycosyl hydrolase 43 family.</text>
</comment>
<protein>
    <submittedName>
        <fullName evidence="7">Uncharacterized protein</fullName>
    </submittedName>
</protein>
<dbReference type="PANTHER" id="PTHR22925:SF3">
    <property type="entry name" value="GLYCOSYL HYDROLASE FAMILY PROTEIN 43"/>
    <property type="match status" value="1"/>
</dbReference>
<dbReference type="Proteomes" id="UP000663853">
    <property type="component" value="Unassembled WGS sequence"/>
</dbReference>
<feature type="domain" description="Ribosomal RNA-processing protein 14/surfeit locus protein 6 C-terminal" evidence="5">
    <location>
        <begin position="175"/>
        <end position="365"/>
    </location>
</feature>
<dbReference type="SUPFAM" id="SSF75005">
    <property type="entry name" value="Arabinanase/levansucrase/invertase"/>
    <property type="match status" value="1"/>
</dbReference>
<dbReference type="GO" id="GO:0004553">
    <property type="term" value="F:hydrolase activity, hydrolyzing O-glycosyl compounds"/>
    <property type="evidence" value="ECO:0007669"/>
    <property type="project" value="InterPro"/>
</dbReference>
<dbReference type="EMBL" id="CAJMXA010003550">
    <property type="protein sequence ID" value="CAE6502529.1"/>
    <property type="molecule type" value="Genomic_DNA"/>
</dbReference>
<comment type="caution">
    <text evidence="7">The sequence shown here is derived from an EMBL/GenBank/DDBJ whole genome shotgun (WGS) entry which is preliminary data.</text>
</comment>
<feature type="compositionally biased region" description="Basic and acidic residues" evidence="4">
    <location>
        <begin position="356"/>
        <end position="365"/>
    </location>
</feature>
<dbReference type="InterPro" id="IPR008979">
    <property type="entry name" value="Galactose-bd-like_sf"/>
</dbReference>
<feature type="region of interest" description="Disordered" evidence="4">
    <location>
        <begin position="33"/>
        <end position="292"/>
    </location>
</feature>
<feature type="compositionally biased region" description="Acidic residues" evidence="4">
    <location>
        <begin position="111"/>
        <end position="122"/>
    </location>
</feature>
<feature type="compositionally biased region" description="Basic and acidic residues" evidence="4">
    <location>
        <begin position="320"/>
        <end position="337"/>
    </location>
</feature>
<feature type="compositionally biased region" description="Basic and acidic residues" evidence="4">
    <location>
        <begin position="153"/>
        <end position="217"/>
    </location>
</feature>
<organism evidence="7 8">
    <name type="scientific">Rhizoctonia solani</name>
    <dbReference type="NCBI Taxonomy" id="456999"/>
    <lineage>
        <taxon>Eukaryota</taxon>
        <taxon>Fungi</taxon>
        <taxon>Dikarya</taxon>
        <taxon>Basidiomycota</taxon>
        <taxon>Agaricomycotina</taxon>
        <taxon>Agaricomycetes</taxon>
        <taxon>Cantharellales</taxon>
        <taxon>Ceratobasidiaceae</taxon>
        <taxon>Rhizoctonia</taxon>
    </lineage>
</organism>
<name>A0A8H3CYY1_9AGAM</name>
<evidence type="ECO:0000313" key="7">
    <source>
        <dbReference type="EMBL" id="CAE6502529.1"/>
    </source>
</evidence>
<dbReference type="InterPro" id="IPR023296">
    <property type="entry name" value="Glyco_hydro_beta-prop_sf"/>
</dbReference>
<keyword evidence="3" id="KW-0326">Glycosidase</keyword>
<feature type="compositionally biased region" description="Polar residues" evidence="4">
    <location>
        <begin position="235"/>
        <end position="250"/>
    </location>
</feature>
<dbReference type="InterPro" id="IPR029190">
    <property type="entry name" value="Rrp14/SURF6_C"/>
</dbReference>
<dbReference type="Pfam" id="PF04616">
    <property type="entry name" value="Glyco_hydro_43"/>
    <property type="match status" value="1"/>
</dbReference>
<dbReference type="InterPro" id="IPR029188">
    <property type="entry name" value="Rrp14_N"/>
</dbReference>
<evidence type="ECO:0000256" key="4">
    <source>
        <dbReference type="SAM" id="MobiDB-lite"/>
    </source>
</evidence>
<dbReference type="CDD" id="cd18821">
    <property type="entry name" value="GH43_Pc3Gal43A-like"/>
    <property type="match status" value="1"/>
</dbReference>
<evidence type="ECO:0000259" key="6">
    <source>
        <dbReference type="Pfam" id="PF15459"/>
    </source>
</evidence>
<keyword evidence="2" id="KW-0378">Hydrolase</keyword>
<proteinExistence type="inferred from homology"/>
<evidence type="ECO:0000256" key="2">
    <source>
        <dbReference type="ARBA" id="ARBA00022801"/>
    </source>
</evidence>
<feature type="compositionally biased region" description="Basic and acidic residues" evidence="4">
    <location>
        <begin position="282"/>
        <end position="292"/>
    </location>
</feature>
<evidence type="ECO:0000256" key="1">
    <source>
        <dbReference type="ARBA" id="ARBA00009865"/>
    </source>
</evidence>
<dbReference type="SUPFAM" id="SSF49785">
    <property type="entry name" value="Galactose-binding domain-like"/>
    <property type="match status" value="1"/>
</dbReference>
<evidence type="ECO:0000259" key="5">
    <source>
        <dbReference type="Pfam" id="PF04935"/>
    </source>
</evidence>
<dbReference type="PANTHER" id="PTHR22925">
    <property type="entry name" value="GLYCOSYL HYDROLASE 43 FAMILY MEMBER"/>
    <property type="match status" value="1"/>
</dbReference>
<dbReference type="Pfam" id="PF15459">
    <property type="entry name" value="RRP14"/>
    <property type="match status" value="1"/>
</dbReference>
<dbReference type="OrthoDB" id="1601at2759"/>
<dbReference type="AlphaFoldDB" id="A0A8H3CYY1"/>
<dbReference type="Gene3D" id="2.60.120.260">
    <property type="entry name" value="Galactose-binding domain-like"/>
    <property type="match status" value="1"/>
</dbReference>
<dbReference type="CDD" id="cd04081">
    <property type="entry name" value="CBM35_galactosidase-like"/>
    <property type="match status" value="1"/>
</dbReference>
<feature type="region of interest" description="Disordered" evidence="4">
    <location>
        <begin position="305"/>
        <end position="371"/>
    </location>
</feature>
<feature type="domain" description="Ribosomal RNA-processing protein 14 N-terminal" evidence="6">
    <location>
        <begin position="12"/>
        <end position="75"/>
    </location>
</feature>
<dbReference type="InterPro" id="IPR006710">
    <property type="entry name" value="Glyco_hydro_43"/>
</dbReference>
<sequence length="811" mass="88285">MPITPSHELRASLERHNKVFETLLHLIPAKYYLPQDRDDDNSGSKYQKNKKKQLAPKQAIKEATKKARREKLDPANNKSILEIQREVAGLRDPASSNSKQKGKQKATSGDSDSDDPDIDMADLSDTPNHPTPGASQPMPSYESISTIRAKLHARIDGLKQGRGQKGEPGSRDELLEEQRRKRGLLREKRRQATRERKRNEETKKQKKSGAQERDKGHQAKTQLIVPDPVPGGSSSGTTNVAFSAVASSGGPSKAKKYATAADPRAALNQLASRNEKLASLPSEKREAIEERSRWEKAEIRAEGGKVHDDTARLKKAAKRKEKEKSKSKLEWNKRKETIAANMAAKQKKRTDNIAQRNERRNDARKGVKPKTGLSQLAVATLQIVPAATWTASGTNQHVQAHGGGMIKEGSTYYWIGENKLNGSAFQSINCYSSTNLVEWKYVGALLTLQSSGDLGPSRVVERPKVIYNPTTKQYVMYMHIDSSSYGEAKVGVATGSSVCGTYSYQGSFQPLGFQSRDMGLYKDTDGTAYLLTEDRANGLRIDKLSDDYLSVVSNVYTWAEKYEAPAVIKSSAGVYFMFASQLTGWNTNDNMYSTSTSLSGPWSSWQTFAPSGSRTWDSQTTFVLPIGNNFMYMGDRWFSGNLMRSTYVWLPLTISGTTASMPTNYINWVVDVNTGAMGPGPGENQPEAESASLSGSAVVASCSGCSGSSAVGYIGGSGNGVLTFNNVVSNASTRTTLRIKHLNGDTTQRYGTVTVNGVSQTVAFLPTADGQTPGSSVVHVNLNSGSSNTVSIGGYNGGYVADVDRLMVPVS</sequence>
<feature type="compositionally biased region" description="Basic and acidic residues" evidence="4">
    <location>
        <begin position="59"/>
        <end position="73"/>
    </location>
</feature>
<evidence type="ECO:0000256" key="3">
    <source>
        <dbReference type="ARBA" id="ARBA00023295"/>
    </source>
</evidence>
<dbReference type="Gene3D" id="2.115.10.20">
    <property type="entry name" value="Glycosyl hydrolase domain, family 43"/>
    <property type="match status" value="1"/>
</dbReference>